<evidence type="ECO:0000256" key="1">
    <source>
        <dbReference type="SAM" id="MobiDB-lite"/>
    </source>
</evidence>
<accession>A0A8X7R7L7</accession>
<gene>
    <name evidence="2" type="ORF">Bca52824_054521</name>
</gene>
<sequence>MNVASNPKRRNDVHQSVTDSILLNSFFDPSHTVLSHGSHRECHPSRHTFLHLLKAGSLFTLSGFDVTRCNQNFGLTDTSLTIRFSDSTTVVELNKPVSPIPQERLRFHAHDSMYGLAYINTHLPDILQGLTHVKSIVCDVPQGKERVMAFKVIQELLSRLSILKLSEDVCFERYVSNTKFSIKRLMHWGFCFTKYLMVKLHNHVDWSLKNWEHSSTYIAQEIRQVYTPYVILIIMHRRKLNSSVLARSLESRWTKGGATYPALGALDAQRNSNEFCNNTNDVGVLQYRVEMSIANDTDEGLFVGFDGEMTKLHSNAMLAIRFLWYPHIASHSILPGQDKPIQFYCQSSVIHNLSHHLPLPDFVADINRRVTMIMEFSLTNRRYCPGSASHSPFVAAVTLSKKVNNSRNPTNFSSMHLQFQNQHLHIRIFSFFHDVPPGLGRAKIISKLILLWEPLRIDIEMLFIEKQGTASENRSKSKLISQKDSSAPAPSSGSKYGDVQTIQIVIVAELSAMVQHMLLVH</sequence>
<feature type="region of interest" description="Disordered" evidence="1">
    <location>
        <begin position="474"/>
        <end position="496"/>
    </location>
</feature>
<evidence type="ECO:0000313" key="3">
    <source>
        <dbReference type="Proteomes" id="UP000886595"/>
    </source>
</evidence>
<feature type="compositionally biased region" description="Polar residues" evidence="1">
    <location>
        <begin position="474"/>
        <end position="494"/>
    </location>
</feature>
<evidence type="ECO:0000313" key="2">
    <source>
        <dbReference type="EMBL" id="KAG2283301.1"/>
    </source>
</evidence>
<reference evidence="2 3" key="1">
    <citation type="submission" date="2020-02" db="EMBL/GenBank/DDBJ databases">
        <authorList>
            <person name="Ma Q."/>
            <person name="Huang Y."/>
            <person name="Song X."/>
            <person name="Pei D."/>
        </authorList>
    </citation>
    <scope>NUCLEOTIDE SEQUENCE [LARGE SCALE GENOMIC DNA]</scope>
    <source>
        <strain evidence="2">Sxm20200214</strain>
        <tissue evidence="2">Leaf</tissue>
    </source>
</reference>
<comment type="caution">
    <text evidence="2">The sequence shown here is derived from an EMBL/GenBank/DDBJ whole genome shotgun (WGS) entry which is preliminary data.</text>
</comment>
<dbReference type="EMBL" id="JAAMPC010000011">
    <property type="protein sequence ID" value="KAG2283301.1"/>
    <property type="molecule type" value="Genomic_DNA"/>
</dbReference>
<name>A0A8X7R7L7_BRACI</name>
<dbReference type="Proteomes" id="UP000886595">
    <property type="component" value="Unassembled WGS sequence"/>
</dbReference>
<organism evidence="2 3">
    <name type="scientific">Brassica carinata</name>
    <name type="common">Ethiopian mustard</name>
    <name type="synonym">Abyssinian cabbage</name>
    <dbReference type="NCBI Taxonomy" id="52824"/>
    <lineage>
        <taxon>Eukaryota</taxon>
        <taxon>Viridiplantae</taxon>
        <taxon>Streptophyta</taxon>
        <taxon>Embryophyta</taxon>
        <taxon>Tracheophyta</taxon>
        <taxon>Spermatophyta</taxon>
        <taxon>Magnoliopsida</taxon>
        <taxon>eudicotyledons</taxon>
        <taxon>Gunneridae</taxon>
        <taxon>Pentapetalae</taxon>
        <taxon>rosids</taxon>
        <taxon>malvids</taxon>
        <taxon>Brassicales</taxon>
        <taxon>Brassicaceae</taxon>
        <taxon>Brassiceae</taxon>
        <taxon>Brassica</taxon>
    </lineage>
</organism>
<keyword evidence="3" id="KW-1185">Reference proteome</keyword>
<protein>
    <submittedName>
        <fullName evidence="2">Uncharacterized protein</fullName>
    </submittedName>
</protein>
<dbReference type="AlphaFoldDB" id="A0A8X7R7L7"/>
<proteinExistence type="predicted"/>